<dbReference type="Pfam" id="PF13490">
    <property type="entry name" value="zf-HC2"/>
    <property type="match status" value="1"/>
</dbReference>
<dbReference type="Proteomes" id="UP000662939">
    <property type="component" value="Chromosome"/>
</dbReference>
<protein>
    <submittedName>
        <fullName evidence="2">Mycothiol system anti-sigma-R factor</fullName>
    </submittedName>
</protein>
<sequence>MTFQPGNRPEARAEIECSEVIGEVYLYLDAECSEVRRLAIRQHLEECSPCLAEYGIEQEVRTLVHRCCTGETAPQEVKDRLRTKLANLCAEKQVDEV</sequence>
<proteinExistence type="predicted"/>
<reference evidence="2" key="1">
    <citation type="submission" date="2021-02" db="EMBL/GenBank/DDBJ databases">
        <title>Natronoglycomyces albus gen. nov., sp. nov, a haloalkaliphilic actinobacterium from a soda solonchak soil.</title>
        <authorList>
            <person name="Sorokin D.Y."/>
            <person name="Khijniak T.V."/>
            <person name="Zakharycheva A.P."/>
            <person name="Boueva O.V."/>
            <person name="Ariskina E.V."/>
            <person name="Hahnke R.L."/>
            <person name="Bunk B."/>
            <person name="Sproer C."/>
            <person name="Schumann P."/>
            <person name="Evtushenko L.I."/>
            <person name="Kublanov I.V."/>
        </authorList>
    </citation>
    <scope>NUCLEOTIDE SEQUENCE</scope>
    <source>
        <strain evidence="2">DSM 106290</strain>
    </source>
</reference>
<name>A0A895XS40_9ACTN</name>
<dbReference type="AlphaFoldDB" id="A0A895XS40"/>
<dbReference type="RefSeq" id="WP_213170445.1">
    <property type="nucleotide sequence ID" value="NZ_CP070496.1"/>
</dbReference>
<evidence type="ECO:0000313" key="2">
    <source>
        <dbReference type="EMBL" id="QSB04448.1"/>
    </source>
</evidence>
<organism evidence="2 3">
    <name type="scientific">Natronoglycomyces albus</name>
    <dbReference type="NCBI Taxonomy" id="2811108"/>
    <lineage>
        <taxon>Bacteria</taxon>
        <taxon>Bacillati</taxon>
        <taxon>Actinomycetota</taxon>
        <taxon>Actinomycetes</taxon>
        <taxon>Glycomycetales</taxon>
        <taxon>Glycomycetaceae</taxon>
        <taxon>Natronoglycomyces</taxon>
    </lineage>
</organism>
<dbReference type="EMBL" id="CP070496">
    <property type="protein sequence ID" value="QSB04448.1"/>
    <property type="molecule type" value="Genomic_DNA"/>
</dbReference>
<dbReference type="KEGG" id="nav:JQS30_11700"/>
<dbReference type="NCBIfam" id="TIGR03988">
    <property type="entry name" value="antisig_RsrA"/>
    <property type="match status" value="1"/>
</dbReference>
<gene>
    <name evidence="2" type="primary">rsrA</name>
    <name evidence="2" type="ORF">JQS30_11700</name>
</gene>
<feature type="domain" description="Putative zinc-finger" evidence="1">
    <location>
        <begin position="17"/>
        <end position="50"/>
    </location>
</feature>
<accession>A0A895XS40</accession>
<dbReference type="InterPro" id="IPR024020">
    <property type="entry name" value="Anit_sigma_mycothiol_RsrA"/>
</dbReference>
<evidence type="ECO:0000313" key="3">
    <source>
        <dbReference type="Proteomes" id="UP000662939"/>
    </source>
</evidence>
<evidence type="ECO:0000259" key="1">
    <source>
        <dbReference type="Pfam" id="PF13490"/>
    </source>
</evidence>
<keyword evidence="3" id="KW-1185">Reference proteome</keyword>
<dbReference type="InterPro" id="IPR027383">
    <property type="entry name" value="Znf_put"/>
</dbReference>